<dbReference type="InterPro" id="IPR036691">
    <property type="entry name" value="Endo/exonu/phosph_ase_sf"/>
</dbReference>
<comment type="caution">
    <text evidence="1">The sequence shown here is derived from an EMBL/GenBank/DDBJ whole genome shotgun (WGS) entry which is preliminary data.</text>
</comment>
<sequence length="101" mass="11612">SNVSKISAFNIKKFGKAKLLNHKVMKIIFKIFERYDIVLCQEVRLSVEMINQFVFSLSKSSSIPYSYVSSQPIGRAPYVVRFQNLNKPHVRITLVGCHTHP</sequence>
<reference evidence="1 2" key="1">
    <citation type="submission" date="2021-06" db="EMBL/GenBank/DDBJ databases">
        <authorList>
            <person name="Kallberg Y."/>
            <person name="Tangrot J."/>
            <person name="Rosling A."/>
        </authorList>
    </citation>
    <scope>NUCLEOTIDE SEQUENCE [LARGE SCALE GENOMIC DNA]</scope>
    <source>
        <strain evidence="1 2">120-4 pot B 10/14</strain>
    </source>
</reference>
<keyword evidence="2" id="KW-1185">Reference proteome</keyword>
<dbReference type="Gene3D" id="3.60.10.10">
    <property type="entry name" value="Endonuclease/exonuclease/phosphatase"/>
    <property type="match status" value="1"/>
</dbReference>
<dbReference type="PANTHER" id="PTHR11371:SF31">
    <property type="entry name" value="EXTRACELLULAR NUCLEASE"/>
    <property type="match status" value="1"/>
</dbReference>
<proteinExistence type="predicted"/>
<dbReference type="PANTHER" id="PTHR11371">
    <property type="entry name" value="DEOXYRIBONUCLEASE"/>
    <property type="match status" value="1"/>
</dbReference>
<evidence type="ECO:0000313" key="1">
    <source>
        <dbReference type="EMBL" id="CAG8856475.1"/>
    </source>
</evidence>
<evidence type="ECO:0000313" key="2">
    <source>
        <dbReference type="Proteomes" id="UP000789901"/>
    </source>
</evidence>
<gene>
    <name evidence="1" type="ORF">GMARGA_LOCUS45296</name>
</gene>
<protein>
    <submittedName>
        <fullName evidence="1">42010_t:CDS:1</fullName>
    </submittedName>
</protein>
<organism evidence="1 2">
    <name type="scientific">Gigaspora margarita</name>
    <dbReference type="NCBI Taxonomy" id="4874"/>
    <lineage>
        <taxon>Eukaryota</taxon>
        <taxon>Fungi</taxon>
        <taxon>Fungi incertae sedis</taxon>
        <taxon>Mucoromycota</taxon>
        <taxon>Glomeromycotina</taxon>
        <taxon>Glomeromycetes</taxon>
        <taxon>Diversisporales</taxon>
        <taxon>Gigasporaceae</taxon>
        <taxon>Gigaspora</taxon>
    </lineage>
</organism>
<dbReference type="EMBL" id="CAJVQB010160490">
    <property type="protein sequence ID" value="CAG8856475.1"/>
    <property type="molecule type" value="Genomic_DNA"/>
</dbReference>
<accession>A0ABN7XN40</accession>
<dbReference type="SUPFAM" id="SSF56219">
    <property type="entry name" value="DNase I-like"/>
    <property type="match status" value="1"/>
</dbReference>
<feature type="non-terminal residue" evidence="1">
    <location>
        <position position="101"/>
    </location>
</feature>
<dbReference type="Proteomes" id="UP000789901">
    <property type="component" value="Unassembled WGS sequence"/>
</dbReference>
<name>A0ABN7XN40_GIGMA</name>
<feature type="non-terminal residue" evidence="1">
    <location>
        <position position="1"/>
    </location>
</feature>